<proteinExistence type="predicted"/>
<keyword evidence="1" id="KW-1133">Transmembrane helix</keyword>
<keyword evidence="1" id="KW-0472">Membrane</keyword>
<dbReference type="AlphaFoldDB" id="H1Y6U6"/>
<organism evidence="2 3">
    <name type="scientific">Mucilaginibacter paludis DSM 18603</name>
    <dbReference type="NCBI Taxonomy" id="714943"/>
    <lineage>
        <taxon>Bacteria</taxon>
        <taxon>Pseudomonadati</taxon>
        <taxon>Bacteroidota</taxon>
        <taxon>Sphingobacteriia</taxon>
        <taxon>Sphingobacteriales</taxon>
        <taxon>Sphingobacteriaceae</taxon>
        <taxon>Mucilaginibacter</taxon>
    </lineage>
</organism>
<gene>
    <name evidence="2" type="ORF">Mucpa_4263</name>
</gene>
<dbReference type="STRING" id="714943.Mucpa_4263"/>
<dbReference type="Proteomes" id="UP000002774">
    <property type="component" value="Chromosome"/>
</dbReference>
<keyword evidence="1" id="KW-0812">Transmembrane</keyword>
<sequence>MIFLFLLRVICSVVPIPLIAYAVFLWIKTPAPRPDDFNKKMMILIIPALIVAHCTFILSMTQMVFEKDQHKLRNGAYVNLALKDTIRLVNDSLFINYNSKDSLKAVSLNYEFSGDEVPSFLRDDQWKRISTSMAHYFKKTPINPDIPGEISLKATVKKQPDLHYRFKLTGDTISMNADRDTTQLIKYIKLSSAPHGQPATTK</sequence>
<accession>H1Y6U6</accession>
<keyword evidence="3" id="KW-1185">Reference proteome</keyword>
<evidence type="ECO:0000313" key="3">
    <source>
        <dbReference type="Proteomes" id="UP000002774"/>
    </source>
</evidence>
<evidence type="ECO:0000256" key="1">
    <source>
        <dbReference type="SAM" id="Phobius"/>
    </source>
</evidence>
<dbReference type="HOGENOM" id="CLU_1353400_0_0_10"/>
<feature type="transmembrane region" description="Helical" evidence="1">
    <location>
        <begin position="5"/>
        <end position="27"/>
    </location>
</feature>
<dbReference type="EMBL" id="CM001403">
    <property type="protein sequence ID" value="EHQ28353.1"/>
    <property type="molecule type" value="Genomic_DNA"/>
</dbReference>
<evidence type="ECO:0000313" key="2">
    <source>
        <dbReference type="EMBL" id="EHQ28353.1"/>
    </source>
</evidence>
<name>H1Y6U6_9SPHI</name>
<protein>
    <submittedName>
        <fullName evidence="2">Uncharacterized protein</fullName>
    </submittedName>
</protein>
<feature type="transmembrane region" description="Helical" evidence="1">
    <location>
        <begin position="42"/>
        <end position="65"/>
    </location>
</feature>
<reference evidence="2" key="1">
    <citation type="submission" date="2011-09" db="EMBL/GenBank/DDBJ databases">
        <title>The permanent draft genome of Mucilaginibacter paludis DSM 18603.</title>
        <authorList>
            <consortium name="US DOE Joint Genome Institute (JGI-PGF)"/>
            <person name="Lucas S."/>
            <person name="Han J."/>
            <person name="Lapidus A."/>
            <person name="Bruce D."/>
            <person name="Goodwin L."/>
            <person name="Pitluck S."/>
            <person name="Peters L."/>
            <person name="Kyrpides N."/>
            <person name="Mavromatis K."/>
            <person name="Ivanova N."/>
            <person name="Mikhailova N."/>
            <person name="Held B."/>
            <person name="Detter J.C."/>
            <person name="Tapia R."/>
            <person name="Han C."/>
            <person name="Land M."/>
            <person name="Hauser L."/>
            <person name="Markowitz V."/>
            <person name="Cheng J.-F."/>
            <person name="Hugenholtz P."/>
            <person name="Woyke T."/>
            <person name="Wu D."/>
            <person name="Tindall B."/>
            <person name="Brambilla E."/>
            <person name="Klenk H.-P."/>
            <person name="Eisen J.A."/>
        </authorList>
    </citation>
    <scope>NUCLEOTIDE SEQUENCE [LARGE SCALE GENOMIC DNA]</scope>
    <source>
        <strain evidence="2">DSM 18603</strain>
    </source>
</reference>